<dbReference type="InterPro" id="IPR025877">
    <property type="entry name" value="MobA-like_NTP_Trfase"/>
</dbReference>
<dbReference type="STRING" id="940295.EYM_01950"/>
<dbReference type="OrthoDB" id="28434at2157"/>
<evidence type="ECO:0000259" key="1">
    <source>
        <dbReference type="Pfam" id="PF12804"/>
    </source>
</evidence>
<dbReference type="InterPro" id="IPR029044">
    <property type="entry name" value="Nucleotide-diphossugar_trans"/>
</dbReference>
<protein>
    <recommendedName>
        <fullName evidence="1">MobA-like NTP transferase domain-containing protein</fullName>
    </recommendedName>
</protein>
<evidence type="ECO:0000313" key="2">
    <source>
        <dbReference type="EMBL" id="ALU12268.1"/>
    </source>
</evidence>
<dbReference type="Pfam" id="PF12804">
    <property type="entry name" value="NTP_transf_3"/>
    <property type="match status" value="1"/>
</dbReference>
<dbReference type="AlphaFoldDB" id="A0A0U3G1Q6"/>
<dbReference type="GO" id="GO:0016779">
    <property type="term" value="F:nucleotidyltransferase activity"/>
    <property type="evidence" value="ECO:0007669"/>
    <property type="project" value="UniProtKB-ARBA"/>
</dbReference>
<keyword evidence="3" id="KW-1185">Reference proteome</keyword>
<sequence>MIAILAGGKGKRYGKDKLNELIDGRRVIERLLSEFPQATLITTSEERCKLYSAIRCVIDNGEGPAEAMRSLSGTVTFIPGDMPFVTKEMVEKLVSYKNVFKADVAVPIHADGFMESLFISVNLDALDLEKVKRKLGRPLRATDFIRFANRRIFVGSKLISRFPVNFAHLNTPLDLRIRYSKSPLGEELLVLNSPFEPCESIEEELKTYRKLGLVQLETHARRDLEVCNQIYTSSTTQARRLD</sequence>
<feature type="domain" description="MobA-like NTP transferase" evidence="1">
    <location>
        <begin position="3"/>
        <end position="123"/>
    </location>
</feature>
<reference evidence="2 3" key="1">
    <citation type="submission" date="2013-11" db="EMBL/GenBank/DDBJ databases">
        <title>Comparative genomics of Ignicoccus.</title>
        <authorList>
            <person name="Podar M."/>
        </authorList>
    </citation>
    <scope>NUCLEOTIDE SEQUENCE [LARGE SCALE GENOMIC DNA]</scope>
    <source>
        <strain evidence="2 3">DSM 13165</strain>
    </source>
</reference>
<dbReference type="RefSeq" id="WP_075049419.1">
    <property type="nucleotide sequence ID" value="NZ_CP006867.1"/>
</dbReference>
<dbReference type="EMBL" id="CP006867">
    <property type="protein sequence ID" value="ALU12268.1"/>
    <property type="molecule type" value="Genomic_DNA"/>
</dbReference>
<proteinExistence type="predicted"/>
<dbReference type="Proteomes" id="UP000060778">
    <property type="component" value="Chromosome"/>
</dbReference>
<evidence type="ECO:0000313" key="3">
    <source>
        <dbReference type="Proteomes" id="UP000060778"/>
    </source>
</evidence>
<gene>
    <name evidence="2" type="ORF">EYM_01950</name>
</gene>
<dbReference type="GeneID" id="30679793"/>
<organism evidence="2 3">
    <name type="scientific">Ignicoccus islandicus DSM 13165</name>
    <dbReference type="NCBI Taxonomy" id="940295"/>
    <lineage>
        <taxon>Archaea</taxon>
        <taxon>Thermoproteota</taxon>
        <taxon>Thermoprotei</taxon>
        <taxon>Desulfurococcales</taxon>
        <taxon>Desulfurococcaceae</taxon>
        <taxon>Ignicoccus</taxon>
    </lineage>
</organism>
<accession>A0A0U3G1Q6</accession>
<dbReference type="Gene3D" id="3.90.550.10">
    <property type="entry name" value="Spore Coat Polysaccharide Biosynthesis Protein SpsA, Chain A"/>
    <property type="match status" value="1"/>
</dbReference>
<dbReference type="KEGG" id="iis:EYM_01950"/>
<name>A0A0U3G1Q6_9CREN</name>
<dbReference type="SUPFAM" id="SSF53448">
    <property type="entry name" value="Nucleotide-diphospho-sugar transferases"/>
    <property type="match status" value="1"/>
</dbReference>